<sequence>MASKKRMNNNNNTNNQGYNERVGVVLSDDCHSHAIIRSIVRCLGVSTHQYQHEHVQHQHQQQQHRSSSNDHRSSSYLSDIVRTQMCTYQINSCTKSRDNQYRSMVLMAAYTDELYLVSNRNTKSENCSSTIIKADQILYCSLTNVDDSNYFALITNEANTGHYQTKTNDNINCYLFQTDPTVASSHQSHCDLGRMFGINCTTDPISGNCLEFPENAEQILRVMFSLYRKQLAHQQYQQHTTTTTTTTTEPIKSSHHTKRVRSHRSNVLLHTQFNGEIGVNHQHHEIGLSNSKSMTLESNHRTIDQKDDSIPIGCTVDGNRRPRRQPPPPPPPPPLFHSVPIGSLPNVTVEEDNSSTLSCCATTSCESFSFHHHQQHQQQQQQQQQQIQRLPTEENGNWCTTTTKRRSEHVDAHCTGSSMSATTFELVRMRPIESKLLPPSSSSLHLTKPTDDDDDDAAKTVRQAHIGKISYQQSNGTYGTKQPIVDHSILLKQFCDHPPSPPPPPPPTSSTTTSQIANIFDNQPNSGHYNNNHNNSHPYRSHQRSASVRPKSFLDIGNNGGINNRSDIVGTIRRPMHFMLDSYASCNDLTTNRIVSDTINRSAYRTQYFNPINSSLSPFGVVHSQKQFPQPLNNNQELNNPMSRCGKMMPTNSRDITKQLNQIAIDDQKMADQMQMQKNFQIKSETIDSFGDNNEMMIANPPTTIDIESGASLSQNLDKIPSNDDGQRKPTVKIGVVGKQDGIEIETNQILQKQDSSTVNRFDGSVPSNVILFDGVYCGSSTSNVNPDGNNVGKLQHSTSNAIRDEYCWMDSPPDLISERPIDVGWVGGWATEFDILLADPIGIKVFSEFLNKEYSYENLKFFLEVQEFKKLTNQEELQTHAETLFKRFFEEDPINVDWKVRKPIQACLQTPEQITNRMFAVAEKQIYNLMKFDSYQRFLKSEIYKECVLLELQGKPLPYQNDSGCDDVTSSSAHTSVSSFGKQASVDQILSGNGTGTKADKTKSKRRSLIPWHRIKNSIISHKAASLSSMPSQSSKDGQYTGANSGPSSTSNPSNQSSTKRQPMMMRKITNSITKIRSKSLDDHLTNHIKPIGSNGDAAIAAANAATNVNVKNKSGKESSNSSSSTRTNTPSSTITGKSSSMDKSTMDHKSSMNHGDSRNSLMNSQTCGSDSIDLSEHNNVFSPSPDNIGSIEIDERPCTMSNESGNSGTSSTEQSPINSNRTNTVATAFNHNCNRDNCHFLRVVFPDRSQTVVPSTPNETVETLIQRLLIKRSLQYYAYEVYVTGDNNKPLDPNTNINTLGCTEIRVEQRVLFQMDFPNGDSIGIKTRPNKLCTDVFIPLLIKFKYKPEHIVLTINGGNGEELQLSQPVSSIDGQRIIASLRDDVEEWGLDQSGRSNIPVALCSSKHNDTTIGPGDDTQSDAFYKEINDQQHNLMPCTVKPSPTTSPYKIVNSEILQVANQAQQSQSSLLISTSSVAYGITGSTTLNQPSSINRNHHHHSLEESSKMDNLPNTVRRFNSIGGQQQILSSEKKPDQTMATTTTQPLPSLESVERNSYKANPLRELANHHHFISAYHETIPVSDQYILHSNNGIYDLKSSSKHGALQSGHQRYHSEMEPGSSSSPPPLPPKSTLNLASQQQTVATIPPPPPRPVLSSKANVQVQQQQQITEVKQIWINK</sequence>
<dbReference type="GO" id="GO:0008277">
    <property type="term" value="P:regulation of G protein-coupled receptor signaling pathway"/>
    <property type="evidence" value="ECO:0007669"/>
    <property type="project" value="TreeGrafter"/>
</dbReference>
<feature type="region of interest" description="Disordered" evidence="2">
    <location>
        <begin position="1024"/>
        <end position="1066"/>
    </location>
</feature>
<dbReference type="SUPFAM" id="SSF48097">
    <property type="entry name" value="Regulator of G-protein signaling, RGS"/>
    <property type="match status" value="1"/>
</dbReference>
<feature type="region of interest" description="Disordered" evidence="2">
    <location>
        <begin position="376"/>
        <end position="399"/>
    </location>
</feature>
<dbReference type="SMART" id="SM00455">
    <property type="entry name" value="RBD"/>
    <property type="match status" value="2"/>
</dbReference>
<dbReference type="InterPro" id="IPR036305">
    <property type="entry name" value="RGS_sf"/>
</dbReference>
<feature type="compositionally biased region" description="Low complexity" evidence="2">
    <location>
        <begin position="522"/>
        <end position="538"/>
    </location>
</feature>
<dbReference type="InterPro" id="IPR024066">
    <property type="entry name" value="RGS_subdom1/3"/>
</dbReference>
<keyword evidence="6" id="KW-1185">Reference proteome</keyword>
<feature type="compositionally biased region" description="Basic and acidic residues" evidence="2">
    <location>
        <begin position="298"/>
        <end position="309"/>
    </location>
</feature>
<dbReference type="GO" id="GO:0005096">
    <property type="term" value="F:GTPase activator activity"/>
    <property type="evidence" value="ECO:0007669"/>
    <property type="project" value="UniProtKB-KW"/>
</dbReference>
<dbReference type="Pfam" id="PF02196">
    <property type="entry name" value="RBD"/>
    <property type="match status" value="1"/>
</dbReference>
<feature type="compositionally biased region" description="Pro residues" evidence="2">
    <location>
        <begin position="325"/>
        <end position="335"/>
    </location>
</feature>
<dbReference type="PANTHER" id="PTHR45945">
    <property type="entry name" value="REGULATOR OF G-PROTEIN SIGNALING LOCO"/>
    <property type="match status" value="1"/>
</dbReference>
<gene>
    <name evidence="5" type="ORF">RDWZM_002050</name>
</gene>
<dbReference type="InterPro" id="IPR044926">
    <property type="entry name" value="RGS_subdomain_2"/>
</dbReference>
<name>A0A9Q0MH78_BLOTA</name>
<dbReference type="EMBL" id="JAPWDV010000001">
    <property type="protein sequence ID" value="KAJ6223505.1"/>
    <property type="molecule type" value="Genomic_DNA"/>
</dbReference>
<dbReference type="SMART" id="SM00315">
    <property type="entry name" value="RGS"/>
    <property type="match status" value="1"/>
</dbReference>
<dbReference type="PRINTS" id="PR01301">
    <property type="entry name" value="RGSPROTEIN"/>
</dbReference>
<dbReference type="GO" id="GO:0007165">
    <property type="term" value="P:signal transduction"/>
    <property type="evidence" value="ECO:0007669"/>
    <property type="project" value="InterPro"/>
</dbReference>
<reference evidence="5" key="1">
    <citation type="submission" date="2022-12" db="EMBL/GenBank/DDBJ databases">
        <title>Genome assemblies of Blomia tropicalis.</title>
        <authorList>
            <person name="Cui Y."/>
        </authorList>
    </citation>
    <scope>NUCLEOTIDE SEQUENCE</scope>
    <source>
        <tissue evidence="5">Adult mites</tissue>
    </source>
</reference>
<feature type="region of interest" description="Disordered" evidence="2">
    <location>
        <begin position="1112"/>
        <end position="1221"/>
    </location>
</feature>
<dbReference type="Gene3D" id="1.10.167.10">
    <property type="entry name" value="Regulator of G-protein Signalling 4, domain 2"/>
    <property type="match status" value="1"/>
</dbReference>
<feature type="region of interest" description="Disordered" evidence="2">
    <location>
        <begin position="53"/>
        <end position="74"/>
    </location>
</feature>
<feature type="compositionally biased region" description="Pro residues" evidence="2">
    <location>
        <begin position="498"/>
        <end position="508"/>
    </location>
</feature>
<keyword evidence="1" id="KW-0343">GTPase activation</keyword>
<evidence type="ECO:0000256" key="1">
    <source>
        <dbReference type="ARBA" id="ARBA00022468"/>
    </source>
</evidence>
<feature type="compositionally biased region" description="Low complexity" evidence="2">
    <location>
        <begin position="376"/>
        <end position="386"/>
    </location>
</feature>
<evidence type="ECO:0000313" key="5">
    <source>
        <dbReference type="EMBL" id="KAJ6223505.1"/>
    </source>
</evidence>
<feature type="region of interest" description="Disordered" evidence="2">
    <location>
        <begin position="989"/>
        <end position="1009"/>
    </location>
</feature>
<dbReference type="Pfam" id="PF00615">
    <property type="entry name" value="RGS"/>
    <property type="match status" value="1"/>
</dbReference>
<feature type="compositionally biased region" description="Polar residues" evidence="2">
    <location>
        <begin position="1154"/>
        <end position="1171"/>
    </location>
</feature>
<dbReference type="PANTHER" id="PTHR45945:SF3">
    <property type="entry name" value="REGULATOR OF G-PROTEIN SIGNALING LOCO"/>
    <property type="match status" value="1"/>
</dbReference>
<feature type="domain" description="RGS" evidence="3">
    <location>
        <begin position="833"/>
        <end position="949"/>
    </location>
</feature>
<dbReference type="InterPro" id="IPR003116">
    <property type="entry name" value="RBD_dom"/>
</dbReference>
<dbReference type="Proteomes" id="UP001142055">
    <property type="component" value="Chromosome 1"/>
</dbReference>
<dbReference type="InterPro" id="IPR016137">
    <property type="entry name" value="RGS"/>
</dbReference>
<feature type="compositionally biased region" description="Low complexity" evidence="2">
    <location>
        <begin position="1027"/>
        <end position="1060"/>
    </location>
</feature>
<feature type="region of interest" description="Disordered" evidence="2">
    <location>
        <begin position="493"/>
        <end position="548"/>
    </location>
</feature>
<dbReference type="InterPro" id="IPR029071">
    <property type="entry name" value="Ubiquitin-like_domsf"/>
</dbReference>
<dbReference type="GO" id="GO:0005737">
    <property type="term" value="C:cytoplasm"/>
    <property type="evidence" value="ECO:0007669"/>
    <property type="project" value="TreeGrafter"/>
</dbReference>
<dbReference type="GO" id="GO:0005886">
    <property type="term" value="C:plasma membrane"/>
    <property type="evidence" value="ECO:0007669"/>
    <property type="project" value="TreeGrafter"/>
</dbReference>
<feature type="compositionally biased region" description="Polar residues" evidence="2">
    <location>
        <begin position="1179"/>
        <end position="1189"/>
    </location>
</feature>
<evidence type="ECO:0000256" key="2">
    <source>
        <dbReference type="SAM" id="MobiDB-lite"/>
    </source>
</evidence>
<dbReference type="GO" id="GO:0005634">
    <property type="term" value="C:nucleus"/>
    <property type="evidence" value="ECO:0007669"/>
    <property type="project" value="TreeGrafter"/>
</dbReference>
<dbReference type="Gene3D" id="3.10.20.90">
    <property type="entry name" value="Phosphatidylinositol 3-kinase Catalytic Subunit, Chain A, domain 1"/>
    <property type="match status" value="2"/>
</dbReference>
<dbReference type="PROSITE" id="PS50898">
    <property type="entry name" value="RBD"/>
    <property type="match status" value="2"/>
</dbReference>
<feature type="compositionally biased region" description="Low complexity" evidence="2">
    <location>
        <begin position="1203"/>
        <end position="1215"/>
    </location>
</feature>
<feature type="domain" description="RBD" evidence="4">
    <location>
        <begin position="1241"/>
        <end position="1312"/>
    </location>
</feature>
<feature type="compositionally biased region" description="Basic residues" evidence="2">
    <location>
        <begin position="253"/>
        <end position="262"/>
    </location>
</feature>
<feature type="compositionally biased region" description="Low complexity" evidence="2">
    <location>
        <begin position="1112"/>
        <end position="1137"/>
    </location>
</feature>
<accession>A0A9Q0MH78</accession>
<feature type="region of interest" description="Disordered" evidence="2">
    <location>
        <begin position="435"/>
        <end position="458"/>
    </location>
</feature>
<feature type="region of interest" description="Disordered" evidence="2">
    <location>
        <begin position="292"/>
        <end position="347"/>
    </location>
</feature>
<protein>
    <recommendedName>
        <fullName evidence="7">RGS domain-containing protein</fullName>
    </recommendedName>
</protein>
<dbReference type="InterPro" id="IPR046995">
    <property type="entry name" value="RGS10/12/14-like"/>
</dbReference>
<evidence type="ECO:0000259" key="4">
    <source>
        <dbReference type="PROSITE" id="PS50898"/>
    </source>
</evidence>
<feature type="region of interest" description="Disordered" evidence="2">
    <location>
        <begin position="239"/>
        <end position="262"/>
    </location>
</feature>
<organism evidence="5 6">
    <name type="scientific">Blomia tropicalis</name>
    <name type="common">Mite</name>
    <dbReference type="NCBI Taxonomy" id="40697"/>
    <lineage>
        <taxon>Eukaryota</taxon>
        <taxon>Metazoa</taxon>
        <taxon>Ecdysozoa</taxon>
        <taxon>Arthropoda</taxon>
        <taxon>Chelicerata</taxon>
        <taxon>Arachnida</taxon>
        <taxon>Acari</taxon>
        <taxon>Acariformes</taxon>
        <taxon>Sarcoptiformes</taxon>
        <taxon>Astigmata</taxon>
        <taxon>Glycyphagoidea</taxon>
        <taxon>Echimyopodidae</taxon>
        <taxon>Blomia</taxon>
    </lineage>
</organism>
<evidence type="ECO:0000313" key="6">
    <source>
        <dbReference type="Proteomes" id="UP001142055"/>
    </source>
</evidence>
<feature type="compositionally biased region" description="Low complexity" evidence="2">
    <location>
        <begin position="435"/>
        <end position="447"/>
    </location>
</feature>
<feature type="compositionally biased region" description="Polar residues" evidence="2">
    <location>
        <begin position="1633"/>
        <end position="1644"/>
    </location>
</feature>
<dbReference type="SUPFAM" id="SSF54236">
    <property type="entry name" value="Ubiquitin-like"/>
    <property type="match status" value="2"/>
</dbReference>
<dbReference type="CDD" id="cd01817">
    <property type="entry name" value="RBD1_RGS12_like"/>
    <property type="match status" value="1"/>
</dbReference>
<evidence type="ECO:0000259" key="3">
    <source>
        <dbReference type="PROSITE" id="PS50132"/>
    </source>
</evidence>
<feature type="region of interest" description="Disordered" evidence="2">
    <location>
        <begin position="1599"/>
        <end position="1660"/>
    </location>
</feature>
<dbReference type="PROSITE" id="PS50132">
    <property type="entry name" value="RGS"/>
    <property type="match status" value="1"/>
</dbReference>
<dbReference type="Gene3D" id="1.10.196.10">
    <property type="match status" value="1"/>
</dbReference>
<evidence type="ECO:0008006" key="7">
    <source>
        <dbReference type="Google" id="ProtNLM"/>
    </source>
</evidence>
<comment type="caution">
    <text evidence="5">The sequence shown here is derived from an EMBL/GenBank/DDBJ whole genome shotgun (WGS) entry which is preliminary data.</text>
</comment>
<proteinExistence type="predicted"/>
<feature type="domain" description="RBD" evidence="4">
    <location>
        <begin position="1313"/>
        <end position="1384"/>
    </location>
</feature>